<evidence type="ECO:0000259" key="1">
    <source>
        <dbReference type="Pfam" id="PF08722"/>
    </source>
</evidence>
<dbReference type="AlphaFoldDB" id="A0A428IXT7"/>
<gene>
    <name evidence="2" type="ORF">EI290_21800</name>
</gene>
<dbReference type="Proteomes" id="UP000280066">
    <property type="component" value="Unassembled WGS sequence"/>
</dbReference>
<feature type="domain" description="TnsA endonuclease N-terminal" evidence="1">
    <location>
        <begin position="43"/>
        <end position="129"/>
    </location>
</feature>
<evidence type="ECO:0000313" key="2">
    <source>
        <dbReference type="EMBL" id="RSK23864.1"/>
    </source>
</evidence>
<keyword evidence="3" id="KW-1185">Reference proteome</keyword>
<dbReference type="Gene3D" id="3.40.1350.10">
    <property type="match status" value="1"/>
</dbReference>
<proteinExistence type="predicted"/>
<dbReference type="InterPro" id="IPR014833">
    <property type="entry name" value="TnsA_N"/>
</dbReference>
<dbReference type="Pfam" id="PF08722">
    <property type="entry name" value="Tn7_TnsA-like_N"/>
    <property type="match status" value="1"/>
</dbReference>
<protein>
    <submittedName>
        <fullName evidence="2">Heteromeric transposase endonuclease subunit TnsA</fullName>
    </submittedName>
</protein>
<dbReference type="EMBL" id="RWIS01000023">
    <property type="protein sequence ID" value="RSK23864.1"/>
    <property type="molecule type" value="Genomic_DNA"/>
</dbReference>
<dbReference type="OrthoDB" id="881413at2"/>
<keyword evidence="2" id="KW-0255">Endonuclease</keyword>
<name>A0A428IXT7_9BACT</name>
<evidence type="ECO:0000313" key="3">
    <source>
        <dbReference type="Proteomes" id="UP000280066"/>
    </source>
</evidence>
<accession>A0A428IXT7</accession>
<keyword evidence="2" id="KW-0540">Nuclease</keyword>
<comment type="caution">
    <text evidence="2">The sequence shown here is derived from an EMBL/GenBank/DDBJ whole genome shotgun (WGS) entry which is preliminary data.</text>
</comment>
<dbReference type="GO" id="GO:0003676">
    <property type="term" value="F:nucleic acid binding"/>
    <property type="evidence" value="ECO:0007669"/>
    <property type="project" value="InterPro"/>
</dbReference>
<organism evidence="2 3">
    <name type="scientific">Hymenobacter metallilatus</name>
    <dbReference type="NCBI Taxonomy" id="2493666"/>
    <lineage>
        <taxon>Bacteria</taxon>
        <taxon>Pseudomonadati</taxon>
        <taxon>Bacteroidota</taxon>
        <taxon>Cytophagia</taxon>
        <taxon>Cytophagales</taxon>
        <taxon>Hymenobacteraceae</taxon>
        <taxon>Hymenobacter</taxon>
    </lineage>
</organism>
<dbReference type="InterPro" id="IPR011856">
    <property type="entry name" value="tRNA_endonuc-like_dom_sf"/>
</dbReference>
<sequence length="232" mass="27479">MPVRNIPLRYSSVAGVVPSKKMKRLHEFESTLERDLIALLEFDRNVQAFEEQPVCIEFQDETGKLRSYTPDMLIHYRSDRPPGMWLKPRLIEVKYRSTLWAEWPTLRPKFRAAVRYAAMRGWEFKILTEKEIRTQYLENVRFLNRYRWVEVELGYVHRLQELLGLLPSTTPAELIQLAVRDAYKQAEYLFVLWHMVALGMVGIELTHTLTMQTPIWPLTGQVPAFTQPFRRL</sequence>
<dbReference type="GO" id="GO:0004519">
    <property type="term" value="F:endonuclease activity"/>
    <property type="evidence" value="ECO:0007669"/>
    <property type="project" value="UniProtKB-KW"/>
</dbReference>
<dbReference type="RefSeq" id="WP_125433770.1">
    <property type="nucleotide sequence ID" value="NZ_RWIS01000023.1"/>
</dbReference>
<keyword evidence="2" id="KW-0378">Hydrolase</keyword>
<reference evidence="2 3" key="1">
    <citation type="submission" date="2018-12" db="EMBL/GenBank/DDBJ databases">
        <authorList>
            <person name="Feng G."/>
            <person name="Zhu H."/>
        </authorList>
    </citation>
    <scope>NUCLEOTIDE SEQUENCE [LARGE SCALE GENOMIC DNA]</scope>
    <source>
        <strain evidence="2 3">9PBR-2</strain>
    </source>
</reference>